<dbReference type="Proteomes" id="UP000028703">
    <property type="component" value="Unassembled WGS sequence"/>
</dbReference>
<evidence type="ECO:0000256" key="2">
    <source>
        <dbReference type="ARBA" id="ARBA00022748"/>
    </source>
</evidence>
<organism evidence="6 7">
    <name type="scientific">Chryseobacterium luteum</name>
    <dbReference type="NCBI Taxonomy" id="421531"/>
    <lineage>
        <taxon>Bacteria</taxon>
        <taxon>Pseudomonadati</taxon>
        <taxon>Bacteroidota</taxon>
        <taxon>Flavobacteriia</taxon>
        <taxon>Flavobacteriales</taxon>
        <taxon>Weeksellaceae</taxon>
        <taxon>Chryseobacterium group</taxon>
        <taxon>Chryseobacterium</taxon>
    </lineage>
</organism>
<gene>
    <name evidence="6" type="ORF">IX38_21820</name>
</gene>
<dbReference type="STRING" id="421531.IX38_21820"/>
<reference evidence="6 7" key="1">
    <citation type="submission" date="2014-07" db="EMBL/GenBank/DDBJ databases">
        <title>Genome of Chryseobacterium luteum DSM 18605.</title>
        <authorList>
            <person name="Stropko S.J."/>
            <person name="Pipes S.E."/>
            <person name="Newman J.D."/>
        </authorList>
    </citation>
    <scope>NUCLEOTIDE SEQUENCE [LARGE SCALE GENOMIC DNA]</scope>
    <source>
        <strain evidence="6 7">DSM 18605</strain>
    </source>
</reference>
<keyword evidence="3" id="KW-1015">Disulfide bond</keyword>
<keyword evidence="7" id="KW-1185">Reference proteome</keyword>
<comment type="subcellular location">
    <subcellularLocation>
        <location evidence="1">Cell envelope</location>
    </subcellularLocation>
</comment>
<evidence type="ECO:0000256" key="4">
    <source>
        <dbReference type="ARBA" id="ARBA00023284"/>
    </source>
</evidence>
<evidence type="ECO:0000256" key="1">
    <source>
        <dbReference type="ARBA" id="ARBA00004196"/>
    </source>
</evidence>
<dbReference type="OrthoDB" id="9815205at2"/>
<keyword evidence="4" id="KW-0676">Redox-active center</keyword>
<evidence type="ECO:0000256" key="3">
    <source>
        <dbReference type="ARBA" id="ARBA00023157"/>
    </source>
</evidence>
<feature type="domain" description="Thioredoxin" evidence="5">
    <location>
        <begin position="35"/>
        <end position="186"/>
    </location>
</feature>
<dbReference type="Gene3D" id="3.40.30.10">
    <property type="entry name" value="Glutaredoxin"/>
    <property type="match status" value="1"/>
</dbReference>
<dbReference type="PROSITE" id="PS51352">
    <property type="entry name" value="THIOREDOXIN_2"/>
    <property type="match status" value="1"/>
</dbReference>
<dbReference type="SUPFAM" id="SSF52833">
    <property type="entry name" value="Thioredoxin-like"/>
    <property type="match status" value="1"/>
</dbReference>
<sequence>MKKIILSTFVLLAVSACKKENQKNENGNGSSDSISTVETKQPEAAKINLKQTSPQELSKDLAKSNDTLYVTNFFATWCGPCMQEIPHFKKKIQELNGKAIKFTFVNIYNKPAWETEVPVFAKESGLADKIVLLDDSKIDQNFFSNFKSWKGNGIPFTFFRKGNKTDEIEGSMSEQMLNEKISSFLK</sequence>
<dbReference type="RefSeq" id="WP_034707898.1">
    <property type="nucleotide sequence ID" value="NZ_JPRO01000032.1"/>
</dbReference>
<evidence type="ECO:0000313" key="6">
    <source>
        <dbReference type="EMBL" id="KFE97053.1"/>
    </source>
</evidence>
<dbReference type="InterPro" id="IPR017937">
    <property type="entry name" value="Thioredoxin_CS"/>
</dbReference>
<accession>A0A085YXZ0</accession>
<dbReference type="CDD" id="cd02966">
    <property type="entry name" value="TlpA_like_family"/>
    <property type="match status" value="1"/>
</dbReference>
<dbReference type="PANTHER" id="PTHR42852:SF6">
    <property type="entry name" value="THIOL:DISULFIDE INTERCHANGE PROTEIN DSBE"/>
    <property type="match status" value="1"/>
</dbReference>
<dbReference type="PANTHER" id="PTHR42852">
    <property type="entry name" value="THIOL:DISULFIDE INTERCHANGE PROTEIN DSBE"/>
    <property type="match status" value="1"/>
</dbReference>
<dbReference type="PROSITE" id="PS51257">
    <property type="entry name" value="PROKAR_LIPOPROTEIN"/>
    <property type="match status" value="1"/>
</dbReference>
<dbReference type="InterPro" id="IPR013740">
    <property type="entry name" value="Redoxin"/>
</dbReference>
<protein>
    <submittedName>
        <fullName evidence="6">Redoxin</fullName>
    </submittedName>
</protein>
<keyword evidence="2" id="KW-0201">Cytochrome c-type biogenesis</keyword>
<proteinExistence type="predicted"/>
<evidence type="ECO:0000259" key="5">
    <source>
        <dbReference type="PROSITE" id="PS51352"/>
    </source>
</evidence>
<dbReference type="InterPro" id="IPR050553">
    <property type="entry name" value="Thioredoxin_ResA/DsbE_sf"/>
</dbReference>
<dbReference type="Pfam" id="PF08534">
    <property type="entry name" value="Redoxin"/>
    <property type="match status" value="1"/>
</dbReference>
<dbReference type="GO" id="GO:0017004">
    <property type="term" value="P:cytochrome complex assembly"/>
    <property type="evidence" value="ECO:0007669"/>
    <property type="project" value="UniProtKB-KW"/>
</dbReference>
<dbReference type="GO" id="GO:0016491">
    <property type="term" value="F:oxidoreductase activity"/>
    <property type="evidence" value="ECO:0007669"/>
    <property type="project" value="InterPro"/>
</dbReference>
<dbReference type="InterPro" id="IPR036249">
    <property type="entry name" value="Thioredoxin-like_sf"/>
</dbReference>
<dbReference type="AlphaFoldDB" id="A0A085YXZ0"/>
<name>A0A085YXZ0_9FLAO</name>
<dbReference type="eggNOG" id="COG0526">
    <property type="taxonomic scope" value="Bacteria"/>
</dbReference>
<dbReference type="GO" id="GO:0030313">
    <property type="term" value="C:cell envelope"/>
    <property type="evidence" value="ECO:0007669"/>
    <property type="project" value="UniProtKB-SubCell"/>
</dbReference>
<comment type="caution">
    <text evidence="6">The sequence shown here is derived from an EMBL/GenBank/DDBJ whole genome shotgun (WGS) entry which is preliminary data.</text>
</comment>
<dbReference type="EMBL" id="JPRO01000032">
    <property type="protein sequence ID" value="KFE97053.1"/>
    <property type="molecule type" value="Genomic_DNA"/>
</dbReference>
<dbReference type="PROSITE" id="PS00194">
    <property type="entry name" value="THIOREDOXIN_1"/>
    <property type="match status" value="1"/>
</dbReference>
<evidence type="ECO:0000313" key="7">
    <source>
        <dbReference type="Proteomes" id="UP000028703"/>
    </source>
</evidence>
<dbReference type="InterPro" id="IPR013766">
    <property type="entry name" value="Thioredoxin_domain"/>
</dbReference>